<dbReference type="Proteomes" id="UP000435649">
    <property type="component" value="Unassembled WGS sequence"/>
</dbReference>
<keyword evidence="1" id="KW-0472">Membrane</keyword>
<keyword evidence="1" id="KW-1133">Transmembrane helix</keyword>
<dbReference type="EMBL" id="VUNS01000010">
    <property type="protein sequence ID" value="MST97415.1"/>
    <property type="molecule type" value="Genomic_DNA"/>
</dbReference>
<keyword evidence="1" id="KW-0812">Transmembrane</keyword>
<feature type="transmembrane region" description="Helical" evidence="1">
    <location>
        <begin position="6"/>
        <end position="29"/>
    </location>
</feature>
<dbReference type="PANTHER" id="PTHR30093">
    <property type="entry name" value="GENERAL SECRETION PATHWAY PROTEIN G"/>
    <property type="match status" value="1"/>
</dbReference>
<dbReference type="NCBIfam" id="TIGR02532">
    <property type="entry name" value="IV_pilin_GFxxxE"/>
    <property type="match status" value="1"/>
</dbReference>
<name>A0A844G3E4_9BACT</name>
<feature type="domain" description="DUF1559" evidence="2">
    <location>
        <begin position="31"/>
        <end position="67"/>
    </location>
</feature>
<reference evidence="3 4" key="1">
    <citation type="submission" date="2019-08" db="EMBL/GenBank/DDBJ databases">
        <title>In-depth cultivation of the pig gut microbiome towards novel bacterial diversity and tailored functional studies.</title>
        <authorList>
            <person name="Wylensek D."/>
            <person name="Hitch T.C.A."/>
            <person name="Clavel T."/>
        </authorList>
    </citation>
    <scope>NUCLEOTIDE SEQUENCE [LARGE SCALE GENOMIC DNA]</scope>
    <source>
        <strain evidence="3 4">BBE-744-WT-12</strain>
    </source>
</reference>
<keyword evidence="4" id="KW-1185">Reference proteome</keyword>
<dbReference type="InterPro" id="IPR011453">
    <property type="entry name" value="DUF1559"/>
</dbReference>
<dbReference type="InterPro" id="IPR045584">
    <property type="entry name" value="Pilin-like"/>
</dbReference>
<dbReference type="AlphaFoldDB" id="A0A844G3E4"/>
<dbReference type="Pfam" id="PF07963">
    <property type="entry name" value="N_methyl"/>
    <property type="match status" value="1"/>
</dbReference>
<evidence type="ECO:0000256" key="1">
    <source>
        <dbReference type="SAM" id="Phobius"/>
    </source>
</evidence>
<evidence type="ECO:0000313" key="3">
    <source>
        <dbReference type="EMBL" id="MST97415.1"/>
    </source>
</evidence>
<accession>A0A844G3E4</accession>
<protein>
    <submittedName>
        <fullName evidence="3">DUF1559 domain-containing protein</fullName>
    </submittedName>
</protein>
<dbReference type="Pfam" id="PF07596">
    <property type="entry name" value="SBP_bac_10"/>
    <property type="match status" value="1"/>
</dbReference>
<proteinExistence type="predicted"/>
<dbReference type="Gene3D" id="3.30.700.10">
    <property type="entry name" value="Glycoprotein, Type 4 Pilin"/>
    <property type="match status" value="1"/>
</dbReference>
<organism evidence="3 4">
    <name type="scientific">Victivallis lenta</name>
    <dbReference type="NCBI Taxonomy" id="2606640"/>
    <lineage>
        <taxon>Bacteria</taxon>
        <taxon>Pseudomonadati</taxon>
        <taxon>Lentisphaerota</taxon>
        <taxon>Lentisphaeria</taxon>
        <taxon>Victivallales</taxon>
        <taxon>Victivallaceae</taxon>
        <taxon>Victivallis</taxon>
    </lineage>
</organism>
<dbReference type="InterPro" id="IPR012902">
    <property type="entry name" value="N_methyl_site"/>
</dbReference>
<dbReference type="SUPFAM" id="SSF54523">
    <property type="entry name" value="Pili subunits"/>
    <property type="match status" value="1"/>
</dbReference>
<sequence length="233" mass="26484">MCRKTFTLIELLIVIAIIAILASMLLPALNRAREKARGTSCLNQQKQLGLAQIQYAQDNREIISWQWVSTRDGAVYGYARALNDLGYMQFGDYYKAARCPTSIPIEAGETHPWYFVYGLGWNDGTLPEKAVIYPTGGGKYIFVKRFRDPMQLPLAMDTLSRNHSNRMYIQYMFGGGYWCMPAEYHSRGRVNMMFVDGHAEAGDAKRLNQLNEGVRIPQLPTQVYTPDGIPRNI</sequence>
<evidence type="ECO:0000259" key="2">
    <source>
        <dbReference type="Pfam" id="PF07596"/>
    </source>
</evidence>
<evidence type="ECO:0000313" key="4">
    <source>
        <dbReference type="Proteomes" id="UP000435649"/>
    </source>
</evidence>
<gene>
    <name evidence="3" type="ORF">FYJ85_10220</name>
</gene>
<dbReference type="RefSeq" id="WP_154418338.1">
    <property type="nucleotide sequence ID" value="NZ_VUNS01000010.1"/>
</dbReference>
<comment type="caution">
    <text evidence="3">The sequence shown here is derived from an EMBL/GenBank/DDBJ whole genome shotgun (WGS) entry which is preliminary data.</text>
</comment>